<dbReference type="PANTHER" id="PTHR34501:SF9">
    <property type="entry name" value="MAJOR OUTER MEMBRANE PROTEIN P.IA"/>
    <property type="match status" value="1"/>
</dbReference>
<keyword evidence="9" id="KW-0472">Membrane</keyword>
<evidence type="ECO:0000256" key="4">
    <source>
        <dbReference type="ARBA" id="ARBA00022452"/>
    </source>
</evidence>
<dbReference type="AlphaFoldDB" id="A0A6I6HC46"/>
<keyword evidence="8" id="KW-0626">Porin</keyword>
<evidence type="ECO:0000313" key="13">
    <source>
        <dbReference type="EMBL" id="QGW82696.1"/>
    </source>
</evidence>
<dbReference type="Gene3D" id="2.40.160.10">
    <property type="entry name" value="Porin"/>
    <property type="match status" value="1"/>
</dbReference>
<reference evidence="13 14" key="1">
    <citation type="submission" date="2019-12" db="EMBL/GenBank/DDBJ databases">
        <title>Hybrid Genome Assemblies of two High G+C Isolates from Undergraduate Microbiology Courses.</title>
        <authorList>
            <person name="Ne Ville C.J."/>
            <person name="Enright D."/>
            <person name="Hernandez I."/>
            <person name="Dodsworth J."/>
            <person name="Orwin P.M."/>
        </authorList>
    </citation>
    <scope>NUCLEOTIDE SEQUENCE [LARGE SCALE GENOMIC DNA]</scope>
    <source>
        <strain evidence="13 14">CSUSB</strain>
    </source>
</reference>
<dbReference type="PROSITE" id="PS51257">
    <property type="entry name" value="PROKAR_LIPOPROTEIN"/>
    <property type="match status" value="1"/>
</dbReference>
<dbReference type="InterPro" id="IPR023614">
    <property type="entry name" value="Porin_dom_sf"/>
</dbReference>
<evidence type="ECO:0000256" key="9">
    <source>
        <dbReference type="ARBA" id="ARBA00023136"/>
    </source>
</evidence>
<evidence type="ECO:0000256" key="10">
    <source>
        <dbReference type="ARBA" id="ARBA00023237"/>
    </source>
</evidence>
<dbReference type="GO" id="GO:0006811">
    <property type="term" value="P:monoatomic ion transport"/>
    <property type="evidence" value="ECO:0007669"/>
    <property type="project" value="UniProtKB-KW"/>
</dbReference>
<dbReference type="EMBL" id="CP046622">
    <property type="protein sequence ID" value="QGW82696.1"/>
    <property type="molecule type" value="Genomic_DNA"/>
</dbReference>
<dbReference type="OrthoDB" id="6975458at2"/>
<dbReference type="InterPro" id="IPR033900">
    <property type="entry name" value="Gram_neg_porin_domain"/>
</dbReference>
<keyword evidence="10" id="KW-0998">Cell outer membrane</keyword>
<gene>
    <name evidence="13" type="ORF">GOQ09_14435</name>
</gene>
<evidence type="ECO:0000256" key="11">
    <source>
        <dbReference type="SAM" id="SignalP"/>
    </source>
</evidence>
<keyword evidence="5" id="KW-0812">Transmembrane</keyword>
<feature type="signal peptide" evidence="11">
    <location>
        <begin position="1"/>
        <end position="25"/>
    </location>
</feature>
<comment type="subunit">
    <text evidence="2">Homotrimer.</text>
</comment>
<dbReference type="GO" id="GO:0015288">
    <property type="term" value="F:porin activity"/>
    <property type="evidence" value="ECO:0007669"/>
    <property type="project" value="UniProtKB-KW"/>
</dbReference>
<evidence type="ECO:0000259" key="12">
    <source>
        <dbReference type="Pfam" id="PF13609"/>
    </source>
</evidence>
<feature type="chain" id="PRO_5026154651" evidence="11">
    <location>
        <begin position="26"/>
        <end position="344"/>
    </location>
</feature>
<keyword evidence="3" id="KW-0813">Transport</keyword>
<dbReference type="PANTHER" id="PTHR34501">
    <property type="entry name" value="PROTEIN YDDL-RELATED"/>
    <property type="match status" value="1"/>
</dbReference>
<organism evidence="13 14">
    <name type="scientific">Variovorax paradoxus</name>
    <dbReference type="NCBI Taxonomy" id="34073"/>
    <lineage>
        <taxon>Bacteria</taxon>
        <taxon>Pseudomonadati</taxon>
        <taxon>Pseudomonadota</taxon>
        <taxon>Betaproteobacteria</taxon>
        <taxon>Burkholderiales</taxon>
        <taxon>Comamonadaceae</taxon>
        <taxon>Variovorax</taxon>
    </lineage>
</organism>
<evidence type="ECO:0000256" key="2">
    <source>
        <dbReference type="ARBA" id="ARBA00011233"/>
    </source>
</evidence>
<dbReference type="Pfam" id="PF13609">
    <property type="entry name" value="Porin_4"/>
    <property type="match status" value="1"/>
</dbReference>
<dbReference type="GO" id="GO:0009279">
    <property type="term" value="C:cell outer membrane"/>
    <property type="evidence" value="ECO:0007669"/>
    <property type="project" value="UniProtKB-SubCell"/>
</dbReference>
<evidence type="ECO:0000256" key="1">
    <source>
        <dbReference type="ARBA" id="ARBA00004571"/>
    </source>
</evidence>
<dbReference type="GO" id="GO:0046930">
    <property type="term" value="C:pore complex"/>
    <property type="evidence" value="ECO:0007669"/>
    <property type="project" value="UniProtKB-KW"/>
</dbReference>
<evidence type="ECO:0000256" key="3">
    <source>
        <dbReference type="ARBA" id="ARBA00022448"/>
    </source>
</evidence>
<name>A0A6I6HC46_VARPD</name>
<feature type="domain" description="Porin" evidence="12">
    <location>
        <begin position="14"/>
        <end position="324"/>
    </location>
</feature>
<evidence type="ECO:0000256" key="7">
    <source>
        <dbReference type="ARBA" id="ARBA00023065"/>
    </source>
</evidence>
<keyword evidence="4" id="KW-1134">Transmembrane beta strand</keyword>
<evidence type="ECO:0000313" key="14">
    <source>
        <dbReference type="Proteomes" id="UP000425817"/>
    </source>
</evidence>
<evidence type="ECO:0000256" key="8">
    <source>
        <dbReference type="ARBA" id="ARBA00023114"/>
    </source>
</evidence>
<accession>A0A6I6HC46</accession>
<dbReference type="CDD" id="cd00342">
    <property type="entry name" value="gram_neg_porins"/>
    <property type="match status" value="1"/>
</dbReference>
<protein>
    <submittedName>
        <fullName evidence="13">Porin</fullName>
    </submittedName>
</protein>
<dbReference type="RefSeq" id="WP_157614036.1">
    <property type="nucleotide sequence ID" value="NZ_CP046622.1"/>
</dbReference>
<dbReference type="SUPFAM" id="SSF56935">
    <property type="entry name" value="Porins"/>
    <property type="match status" value="1"/>
</dbReference>
<evidence type="ECO:0000256" key="5">
    <source>
        <dbReference type="ARBA" id="ARBA00022692"/>
    </source>
</evidence>
<dbReference type="InterPro" id="IPR050298">
    <property type="entry name" value="Gram-neg_bact_OMP"/>
</dbReference>
<keyword evidence="7" id="KW-0406">Ion transport</keyword>
<comment type="subcellular location">
    <subcellularLocation>
        <location evidence="1">Cell outer membrane</location>
        <topology evidence="1">Multi-pass membrane protein</topology>
    </subcellularLocation>
</comment>
<evidence type="ECO:0000256" key="6">
    <source>
        <dbReference type="ARBA" id="ARBA00022729"/>
    </source>
</evidence>
<keyword evidence="6 11" id="KW-0732">Signal</keyword>
<dbReference type="Proteomes" id="UP000425817">
    <property type="component" value="Chromosome"/>
</dbReference>
<proteinExistence type="predicted"/>
<sequence>MDMRTRACLAAGIATASLGSCPAFAQSASADSVSIYGVLDQYVGSLRRSDQAGRTRVLNSGGMTTSYWGVRGAEDLGGGLQAFFALESFIQADTGTFGRTSADPYFSRNSYVGLGGAYGQVSVGRQTNAMYAATGNFNPFLASANLSPVMLQVWNTGYDRAVLGDSVWDNTVQYTSPEMAGFRASAAYGFGEVANRPGRHNLNLTVNYANGPFAAVVSAQETDVGPGLAAPVTSQKARMAGLSYDFNVVKVYGQYFHADTPDIRTRARTAQLGVAVPAGAGRIMASVASTRRDMPLADTRRTTSAIGYDHYLSKRTDLYAVYLSDKLTGFDRRGNVALGVRHRF</sequence>